<evidence type="ECO:0000313" key="3">
    <source>
        <dbReference type="Proteomes" id="UP001549031"/>
    </source>
</evidence>
<dbReference type="HAMAP" id="MF_00827">
    <property type="entry name" value="UPF0386"/>
    <property type="match status" value="1"/>
</dbReference>
<sequence length="85" mass="10015">MDISRAEQRILHLLALGGRIELIRDDNRKIEKLQLFTREGWVFSGLDLITFRKLKQKKAIRSIGGRPYRITERGLVLVRAERDNR</sequence>
<proteinExistence type="inferred from homology"/>
<dbReference type="RefSeq" id="WP_247243668.1">
    <property type="nucleotide sequence ID" value="NZ_JALJRA010000006.1"/>
</dbReference>
<keyword evidence="3" id="KW-1185">Reference proteome</keyword>
<evidence type="ECO:0000313" key="2">
    <source>
        <dbReference type="EMBL" id="MET3585740.1"/>
    </source>
</evidence>
<comment type="caution">
    <text evidence="2">The sequence shown here is derived from an EMBL/GenBank/DDBJ whole genome shotgun (WGS) entry which is preliminary data.</text>
</comment>
<organism evidence="2 3">
    <name type="scientific">Pseudorhizobium tarimense</name>
    <dbReference type="NCBI Taxonomy" id="1079109"/>
    <lineage>
        <taxon>Bacteria</taxon>
        <taxon>Pseudomonadati</taxon>
        <taxon>Pseudomonadota</taxon>
        <taxon>Alphaproteobacteria</taxon>
        <taxon>Hyphomicrobiales</taxon>
        <taxon>Rhizobiaceae</taxon>
        <taxon>Rhizobium/Agrobacterium group</taxon>
        <taxon>Pseudorhizobium</taxon>
    </lineage>
</organism>
<dbReference type="Proteomes" id="UP001549031">
    <property type="component" value="Unassembled WGS sequence"/>
</dbReference>
<comment type="similarity">
    <text evidence="1">Belongs to the UPF0386 family.</text>
</comment>
<evidence type="ECO:0000256" key="1">
    <source>
        <dbReference type="HAMAP-Rule" id="MF_00827"/>
    </source>
</evidence>
<dbReference type="EMBL" id="JBEPLJ010000006">
    <property type="protein sequence ID" value="MET3585740.1"/>
    <property type="molecule type" value="Genomic_DNA"/>
</dbReference>
<name>A0ABV2H5C3_9HYPH</name>
<protein>
    <recommendedName>
        <fullName evidence="1">UPF0386 protein ABID21_001849</fullName>
    </recommendedName>
</protein>
<reference evidence="2 3" key="1">
    <citation type="submission" date="2024-06" db="EMBL/GenBank/DDBJ databases">
        <title>Genomic Encyclopedia of Type Strains, Phase IV (KMG-IV): sequencing the most valuable type-strain genomes for metagenomic binning, comparative biology and taxonomic classification.</title>
        <authorList>
            <person name="Goeker M."/>
        </authorList>
    </citation>
    <scope>NUCLEOTIDE SEQUENCE [LARGE SCALE GENOMIC DNA]</scope>
    <source>
        <strain evidence="2 3">DSM 105042</strain>
    </source>
</reference>
<dbReference type="Pfam" id="PF09857">
    <property type="entry name" value="YjhX_toxin"/>
    <property type="match status" value="1"/>
</dbReference>
<dbReference type="NCBIfam" id="NF010240">
    <property type="entry name" value="PRK13687.1"/>
    <property type="match status" value="1"/>
</dbReference>
<accession>A0ABV2H5C3</accession>
<dbReference type="InterPro" id="IPR018654">
    <property type="entry name" value="YjhX_toxin"/>
</dbReference>
<gene>
    <name evidence="2" type="ORF">ABID21_001849</name>
</gene>